<dbReference type="GO" id="GO:0002100">
    <property type="term" value="P:tRNA wobble adenosine to inosine editing"/>
    <property type="evidence" value="ECO:0007669"/>
    <property type="project" value="UniProtKB-UniRule"/>
</dbReference>
<sequence length="164" mass="18213">MQWDKARYEQHCHWMEYALQLAQEAGKAGEIPVGAVIVDAENRIIGEGNNRKERDRAPTSHAEIIAINQAAQTLANWHLNGLTLYVTLEPCPMCSGAIIQARLGTLVYGADDPKTGAVRSVLNLPDSAASNHHLEVFGGILDDRCREQLKQWFAQKRIIKKSPT</sequence>
<organism evidence="10 11">
    <name type="scientific">Euhalothece natronophila Z-M001</name>
    <dbReference type="NCBI Taxonomy" id="522448"/>
    <lineage>
        <taxon>Bacteria</taxon>
        <taxon>Bacillati</taxon>
        <taxon>Cyanobacteriota</taxon>
        <taxon>Cyanophyceae</taxon>
        <taxon>Oscillatoriophycideae</taxon>
        <taxon>Chroococcales</taxon>
        <taxon>Halothecacae</taxon>
        <taxon>Halothece cluster</taxon>
        <taxon>Euhalothece</taxon>
    </lineage>
</organism>
<keyword evidence="4 8" id="KW-0479">Metal-binding</keyword>
<dbReference type="InterPro" id="IPR016193">
    <property type="entry name" value="Cytidine_deaminase-like"/>
</dbReference>
<dbReference type="InterPro" id="IPR028883">
    <property type="entry name" value="tRNA_aden_deaminase"/>
</dbReference>
<evidence type="ECO:0000256" key="1">
    <source>
        <dbReference type="ARBA" id="ARBA00010669"/>
    </source>
</evidence>
<name>A0A5B8NKP1_9CHRO</name>
<dbReference type="HAMAP" id="MF_00972">
    <property type="entry name" value="tRNA_aden_deaminase"/>
    <property type="match status" value="1"/>
</dbReference>
<comment type="catalytic activity">
    <reaction evidence="7 8">
        <text>adenosine(34) in tRNA + H2O + H(+) = inosine(34) in tRNA + NH4(+)</text>
        <dbReference type="Rhea" id="RHEA:43168"/>
        <dbReference type="Rhea" id="RHEA-COMP:10373"/>
        <dbReference type="Rhea" id="RHEA-COMP:10374"/>
        <dbReference type="ChEBI" id="CHEBI:15377"/>
        <dbReference type="ChEBI" id="CHEBI:15378"/>
        <dbReference type="ChEBI" id="CHEBI:28938"/>
        <dbReference type="ChEBI" id="CHEBI:74411"/>
        <dbReference type="ChEBI" id="CHEBI:82852"/>
        <dbReference type="EC" id="3.5.4.33"/>
    </reaction>
</comment>
<proteinExistence type="inferred from homology"/>
<dbReference type="EC" id="3.5.4.33" evidence="8"/>
<dbReference type="PANTHER" id="PTHR11079:SF202">
    <property type="entry name" value="TRNA-SPECIFIC ADENOSINE DEAMINASE"/>
    <property type="match status" value="1"/>
</dbReference>
<dbReference type="NCBIfam" id="NF008113">
    <property type="entry name" value="PRK10860.1"/>
    <property type="match status" value="1"/>
</dbReference>
<dbReference type="KEGG" id="enn:FRE64_06200"/>
<dbReference type="Gene3D" id="3.40.140.10">
    <property type="entry name" value="Cytidine Deaminase, domain 2"/>
    <property type="match status" value="1"/>
</dbReference>
<keyword evidence="3 8" id="KW-0819">tRNA processing</keyword>
<reference evidence="10" key="1">
    <citation type="submission" date="2019-08" db="EMBL/GenBank/DDBJ databases">
        <title>Carotenoids and Carotenoid Binding Proteins in the Halophilic Cyanobacterium Euhalothece sp. ZM00.</title>
        <authorList>
            <person name="Cho S.M."/>
            <person name="Song J.Y."/>
            <person name="Park Y.-I."/>
        </authorList>
    </citation>
    <scope>NUCLEOTIDE SEQUENCE [LARGE SCALE GENOMIC DNA]</scope>
    <source>
        <strain evidence="10">Z-M001</strain>
    </source>
</reference>
<evidence type="ECO:0000313" key="10">
    <source>
        <dbReference type="EMBL" id="QDZ39556.1"/>
    </source>
</evidence>
<evidence type="ECO:0000313" key="11">
    <source>
        <dbReference type="Proteomes" id="UP000318453"/>
    </source>
</evidence>
<keyword evidence="5 8" id="KW-0378">Hydrolase</keyword>
<evidence type="ECO:0000256" key="4">
    <source>
        <dbReference type="ARBA" id="ARBA00022723"/>
    </source>
</evidence>
<evidence type="ECO:0000256" key="8">
    <source>
        <dbReference type="HAMAP-Rule" id="MF_00972"/>
    </source>
</evidence>
<dbReference type="OrthoDB" id="9802676at2"/>
<feature type="binding site" evidence="8">
    <location>
        <position position="94"/>
    </location>
    <ligand>
        <name>Zn(2+)</name>
        <dbReference type="ChEBI" id="CHEBI:29105"/>
        <note>catalytic</note>
    </ligand>
</feature>
<accession>A0A5B8NKP1</accession>
<dbReference type="AlphaFoldDB" id="A0A5B8NKP1"/>
<dbReference type="PANTHER" id="PTHR11079">
    <property type="entry name" value="CYTOSINE DEAMINASE FAMILY MEMBER"/>
    <property type="match status" value="1"/>
</dbReference>
<dbReference type="PROSITE" id="PS00903">
    <property type="entry name" value="CYT_DCMP_DEAMINASES_1"/>
    <property type="match status" value="1"/>
</dbReference>
<comment type="cofactor">
    <cofactor evidence="8">
        <name>Zn(2+)</name>
        <dbReference type="ChEBI" id="CHEBI:29105"/>
    </cofactor>
    <text evidence="8">Binds 1 zinc ion per subunit.</text>
</comment>
<keyword evidence="6 8" id="KW-0862">Zinc</keyword>
<dbReference type="SUPFAM" id="SSF53927">
    <property type="entry name" value="Cytidine deaminase-like"/>
    <property type="match status" value="1"/>
</dbReference>
<dbReference type="GO" id="GO:0008270">
    <property type="term" value="F:zinc ion binding"/>
    <property type="evidence" value="ECO:0007669"/>
    <property type="project" value="UniProtKB-UniRule"/>
</dbReference>
<dbReference type="GO" id="GO:0052717">
    <property type="term" value="F:tRNA-specific adenosine-34 deaminase activity"/>
    <property type="evidence" value="ECO:0007669"/>
    <property type="project" value="UniProtKB-UniRule"/>
</dbReference>
<evidence type="ECO:0000256" key="7">
    <source>
        <dbReference type="ARBA" id="ARBA00048045"/>
    </source>
</evidence>
<keyword evidence="11" id="KW-1185">Reference proteome</keyword>
<gene>
    <name evidence="8" type="primary">tadA</name>
    <name evidence="10" type="ORF">FRE64_06200</name>
</gene>
<dbReference type="PROSITE" id="PS51747">
    <property type="entry name" value="CYT_DCMP_DEAMINASES_2"/>
    <property type="match status" value="1"/>
</dbReference>
<dbReference type="RefSeq" id="WP_146295157.1">
    <property type="nucleotide sequence ID" value="NZ_CP042326.1"/>
</dbReference>
<dbReference type="CDD" id="cd01285">
    <property type="entry name" value="nucleoside_deaminase"/>
    <property type="match status" value="1"/>
</dbReference>
<feature type="active site" description="Proton donor" evidence="8">
    <location>
        <position position="63"/>
    </location>
</feature>
<feature type="binding site" evidence="8">
    <location>
        <position position="91"/>
    </location>
    <ligand>
        <name>Zn(2+)</name>
        <dbReference type="ChEBI" id="CHEBI:29105"/>
        <note>catalytic</note>
    </ligand>
</feature>
<evidence type="ECO:0000256" key="5">
    <source>
        <dbReference type="ARBA" id="ARBA00022801"/>
    </source>
</evidence>
<comment type="function">
    <text evidence="8">Catalyzes the deamination of adenosine to inosine at the wobble position 34 of tRNA(Arg2).</text>
</comment>
<protein>
    <recommendedName>
        <fullName evidence="8">tRNA-specific adenosine deaminase</fullName>
        <ecNumber evidence="8">3.5.4.33</ecNumber>
    </recommendedName>
</protein>
<evidence type="ECO:0000256" key="3">
    <source>
        <dbReference type="ARBA" id="ARBA00022694"/>
    </source>
</evidence>
<dbReference type="InterPro" id="IPR016192">
    <property type="entry name" value="APOBEC/CMP_deaminase_Zn-bd"/>
</dbReference>
<dbReference type="FunFam" id="3.40.140.10:FF:000005">
    <property type="entry name" value="tRNA-specific adenosine deaminase"/>
    <property type="match status" value="1"/>
</dbReference>
<dbReference type="EMBL" id="CP042326">
    <property type="protein sequence ID" value="QDZ39556.1"/>
    <property type="molecule type" value="Genomic_DNA"/>
</dbReference>
<dbReference type="InterPro" id="IPR002125">
    <property type="entry name" value="CMP_dCMP_dom"/>
</dbReference>
<dbReference type="Proteomes" id="UP000318453">
    <property type="component" value="Chromosome"/>
</dbReference>
<feature type="domain" description="CMP/dCMP-type deaminase" evidence="9">
    <location>
        <begin position="9"/>
        <end position="121"/>
    </location>
</feature>
<evidence type="ECO:0000256" key="6">
    <source>
        <dbReference type="ARBA" id="ARBA00022833"/>
    </source>
</evidence>
<dbReference type="Pfam" id="PF14437">
    <property type="entry name" value="MafB19-deam"/>
    <property type="match status" value="1"/>
</dbReference>
<feature type="binding site" evidence="8">
    <location>
        <position position="61"/>
    </location>
    <ligand>
        <name>Zn(2+)</name>
        <dbReference type="ChEBI" id="CHEBI:29105"/>
        <note>catalytic</note>
    </ligand>
</feature>
<evidence type="ECO:0000256" key="2">
    <source>
        <dbReference type="ARBA" id="ARBA00011738"/>
    </source>
</evidence>
<comment type="subunit">
    <text evidence="2 8">Homodimer.</text>
</comment>
<comment type="similarity">
    <text evidence="1">Belongs to the cytidine and deoxycytidylate deaminase family. ADAT2 subfamily.</text>
</comment>
<dbReference type="InterPro" id="IPR058535">
    <property type="entry name" value="MafB19-deam"/>
</dbReference>
<evidence type="ECO:0000259" key="9">
    <source>
        <dbReference type="PROSITE" id="PS51747"/>
    </source>
</evidence>